<comment type="caution">
    <text evidence="1">The sequence shown here is derived from an EMBL/GenBank/DDBJ whole genome shotgun (WGS) entry which is preliminary data.</text>
</comment>
<evidence type="ECO:0000313" key="2">
    <source>
        <dbReference type="Proteomes" id="UP001595988"/>
    </source>
</evidence>
<organism evidence="1 2">
    <name type="scientific">Oceanobacillus aidingensis</name>
    <dbReference type="NCBI Taxonomy" id="645964"/>
    <lineage>
        <taxon>Bacteria</taxon>
        <taxon>Bacillati</taxon>
        <taxon>Bacillota</taxon>
        <taxon>Bacilli</taxon>
        <taxon>Bacillales</taxon>
        <taxon>Bacillaceae</taxon>
        <taxon>Oceanobacillus</taxon>
    </lineage>
</organism>
<protein>
    <recommendedName>
        <fullName evidence="3">Phage protein</fullName>
    </recommendedName>
</protein>
<keyword evidence="2" id="KW-1185">Reference proteome</keyword>
<name>A0ABV9JVH2_9BACI</name>
<gene>
    <name evidence="1" type="ORF">ACFO3P_05895</name>
</gene>
<accession>A0ABV9JVH2</accession>
<sequence length="84" mass="9686">MAQIDKQYDMHMQAWLNHQVTANKNVGSKDKPKMEPVFKDFKSFFDYEKAIKSLEGPSKPNKSNLTDRQKRMVEAAKILNKKGG</sequence>
<evidence type="ECO:0008006" key="3">
    <source>
        <dbReference type="Google" id="ProtNLM"/>
    </source>
</evidence>
<evidence type="ECO:0000313" key="1">
    <source>
        <dbReference type="EMBL" id="MFC4661747.1"/>
    </source>
</evidence>
<proteinExistence type="predicted"/>
<dbReference type="RefSeq" id="WP_193062992.1">
    <property type="nucleotide sequence ID" value="NZ_JBHSFT010000008.1"/>
</dbReference>
<dbReference type="Proteomes" id="UP001595988">
    <property type="component" value="Unassembled WGS sequence"/>
</dbReference>
<reference evidence="2" key="1">
    <citation type="journal article" date="2019" name="Int. J. Syst. Evol. Microbiol.">
        <title>The Global Catalogue of Microorganisms (GCM) 10K type strain sequencing project: providing services to taxonomists for standard genome sequencing and annotation.</title>
        <authorList>
            <consortium name="The Broad Institute Genomics Platform"/>
            <consortium name="The Broad Institute Genome Sequencing Center for Infectious Disease"/>
            <person name="Wu L."/>
            <person name="Ma J."/>
        </authorList>
    </citation>
    <scope>NUCLEOTIDE SEQUENCE [LARGE SCALE GENOMIC DNA]</scope>
    <source>
        <strain evidence="2">CCUG 37257</strain>
    </source>
</reference>
<dbReference type="EMBL" id="JBHSFT010000008">
    <property type="protein sequence ID" value="MFC4661747.1"/>
    <property type="molecule type" value="Genomic_DNA"/>
</dbReference>